<sequence>MTPNMGSTDRMVRWILAVVFFLIALFVAVGGWKWIFALLGVIMVVTAALNFCPIWAALKINTRGKSSA</sequence>
<evidence type="ECO:0000256" key="1">
    <source>
        <dbReference type="SAM" id="Phobius"/>
    </source>
</evidence>
<dbReference type="EMBL" id="QWLB01000003">
    <property type="protein sequence ID" value="RIH93723.1"/>
    <property type="molecule type" value="Genomic_DNA"/>
</dbReference>
<accession>A0A399FC18</accession>
<feature type="transmembrane region" description="Helical" evidence="1">
    <location>
        <begin position="35"/>
        <end position="58"/>
    </location>
</feature>
<organism evidence="3 4">
    <name type="scientific">Meiothermus granaticius NBRC 107808</name>
    <dbReference type="NCBI Taxonomy" id="1227551"/>
    <lineage>
        <taxon>Bacteria</taxon>
        <taxon>Thermotogati</taxon>
        <taxon>Deinococcota</taxon>
        <taxon>Deinococci</taxon>
        <taxon>Thermales</taxon>
        <taxon>Thermaceae</taxon>
        <taxon>Meiothermus</taxon>
    </lineage>
</organism>
<feature type="domain" description="Inner membrane protein YgaP-like transmembrane" evidence="2">
    <location>
        <begin position="1"/>
        <end position="65"/>
    </location>
</feature>
<proteinExistence type="predicted"/>
<protein>
    <recommendedName>
        <fullName evidence="2">Inner membrane protein YgaP-like transmembrane domain-containing protein</fullName>
    </recommendedName>
</protein>
<dbReference type="OrthoDB" id="5405951at2"/>
<name>A0A399FC18_9DEIN</name>
<dbReference type="Proteomes" id="UP000266178">
    <property type="component" value="Unassembled WGS sequence"/>
</dbReference>
<evidence type="ECO:0000313" key="3">
    <source>
        <dbReference type="EMBL" id="RIH93723.1"/>
    </source>
</evidence>
<keyword evidence="1" id="KW-0472">Membrane</keyword>
<dbReference type="RefSeq" id="WP_119355839.1">
    <property type="nucleotide sequence ID" value="NZ_BJXM01000002.1"/>
</dbReference>
<feature type="transmembrane region" description="Helical" evidence="1">
    <location>
        <begin position="12"/>
        <end position="29"/>
    </location>
</feature>
<dbReference type="Pfam" id="PF11127">
    <property type="entry name" value="YgaP-like_TM"/>
    <property type="match status" value="1"/>
</dbReference>
<dbReference type="InterPro" id="IPR021309">
    <property type="entry name" value="YgaP-like_TM"/>
</dbReference>
<evidence type="ECO:0000313" key="4">
    <source>
        <dbReference type="Proteomes" id="UP000266178"/>
    </source>
</evidence>
<dbReference type="AlphaFoldDB" id="A0A399FC18"/>
<comment type="caution">
    <text evidence="3">The sequence shown here is derived from an EMBL/GenBank/DDBJ whole genome shotgun (WGS) entry which is preliminary data.</text>
</comment>
<keyword evidence="1" id="KW-0812">Transmembrane</keyword>
<gene>
    <name evidence="3" type="ORF">Mgrana_00306</name>
</gene>
<evidence type="ECO:0000259" key="2">
    <source>
        <dbReference type="Pfam" id="PF11127"/>
    </source>
</evidence>
<reference evidence="3 4" key="1">
    <citation type="submission" date="2018-08" db="EMBL/GenBank/DDBJ databases">
        <title>Meiothermus granaticius genome AF-68 sequencing project.</title>
        <authorList>
            <person name="Da Costa M.S."/>
            <person name="Albuquerque L."/>
            <person name="Raposo P."/>
            <person name="Froufe H.J.C."/>
            <person name="Barroso C.S."/>
            <person name="Egas C."/>
        </authorList>
    </citation>
    <scope>NUCLEOTIDE SEQUENCE [LARGE SCALE GENOMIC DNA]</scope>
    <source>
        <strain evidence="3 4">AF-68</strain>
    </source>
</reference>
<keyword evidence="1" id="KW-1133">Transmembrane helix</keyword>
<keyword evidence="4" id="KW-1185">Reference proteome</keyword>